<feature type="signal peptide" evidence="2">
    <location>
        <begin position="1"/>
        <end position="28"/>
    </location>
</feature>
<feature type="chain" id="PRO_5046635609" description="Secreted protein" evidence="2">
    <location>
        <begin position="29"/>
        <end position="301"/>
    </location>
</feature>
<dbReference type="RefSeq" id="WP_345087051.1">
    <property type="nucleotide sequence ID" value="NZ_BAAAWG010000013.1"/>
</dbReference>
<feature type="region of interest" description="Disordered" evidence="1">
    <location>
        <begin position="31"/>
        <end position="63"/>
    </location>
</feature>
<keyword evidence="4" id="KW-1185">Reference proteome</keyword>
<reference evidence="4" key="1">
    <citation type="journal article" date="2019" name="Int. J. Syst. Evol. Microbiol.">
        <title>The Global Catalogue of Microorganisms (GCM) 10K type strain sequencing project: providing services to taxonomists for standard genome sequencing and annotation.</title>
        <authorList>
            <consortium name="The Broad Institute Genomics Platform"/>
            <consortium name="The Broad Institute Genome Sequencing Center for Infectious Disease"/>
            <person name="Wu L."/>
            <person name="Ma J."/>
        </authorList>
    </citation>
    <scope>NUCLEOTIDE SEQUENCE [LARGE SCALE GENOMIC DNA]</scope>
    <source>
        <strain evidence="4">CGMCC 1.15809</strain>
    </source>
</reference>
<accession>A0ABW1FDX3</accession>
<name>A0ABW1FDX3_9ACTN</name>
<keyword evidence="2" id="KW-0732">Signal</keyword>
<dbReference type="Proteomes" id="UP001596241">
    <property type="component" value="Unassembled WGS sequence"/>
</dbReference>
<protein>
    <recommendedName>
        <fullName evidence="5">Secreted protein</fullName>
    </recommendedName>
</protein>
<comment type="caution">
    <text evidence="3">The sequence shown here is derived from an EMBL/GenBank/DDBJ whole genome shotgun (WGS) entry which is preliminary data.</text>
</comment>
<evidence type="ECO:0000256" key="1">
    <source>
        <dbReference type="SAM" id="MobiDB-lite"/>
    </source>
</evidence>
<evidence type="ECO:0008006" key="5">
    <source>
        <dbReference type="Google" id="ProtNLM"/>
    </source>
</evidence>
<dbReference type="EMBL" id="JBHSPW010000002">
    <property type="protein sequence ID" value="MFC5892064.1"/>
    <property type="molecule type" value="Genomic_DNA"/>
</dbReference>
<organism evidence="3 4">
    <name type="scientific">Streptomyces ramulosus</name>
    <dbReference type="NCBI Taxonomy" id="47762"/>
    <lineage>
        <taxon>Bacteria</taxon>
        <taxon>Bacillati</taxon>
        <taxon>Actinomycetota</taxon>
        <taxon>Actinomycetes</taxon>
        <taxon>Kitasatosporales</taxon>
        <taxon>Streptomycetaceae</taxon>
        <taxon>Streptomyces</taxon>
    </lineage>
</organism>
<evidence type="ECO:0000256" key="2">
    <source>
        <dbReference type="SAM" id="SignalP"/>
    </source>
</evidence>
<proteinExistence type="predicted"/>
<gene>
    <name evidence="3" type="ORF">ACFP3M_04405</name>
</gene>
<evidence type="ECO:0000313" key="3">
    <source>
        <dbReference type="EMBL" id="MFC5892064.1"/>
    </source>
</evidence>
<evidence type="ECO:0000313" key="4">
    <source>
        <dbReference type="Proteomes" id="UP001596241"/>
    </source>
</evidence>
<sequence length="301" mass="31574">MSNSKKSTAKIAIPVLVAGAVAALTVHASSANTQGHDDGPSVAAEPGKPAQSGAKPFMGDPADPATWRLPIEEYLPTKSAARLIATTRDSLIDTCMDKAGYPDWVPAPDLPEVGGTTLVDWRYGIHDAELAAKRGYHPRAGQQEAYDAALEAGAVDESGADDSVLQNCTQQADGTVPAAQPDGLAQQISGDAFKDSAKAPAVVDVFAKWSSCMADKGYSYKKPMDANDDPAFSDPRRVSDQEIATAEADITCRDKFSVAQTWFDAEAALQQKAIAANKTALDELKDDNKEAAAKAAAVAHS</sequence>